<accession>A0AAV0WUQ4</accession>
<dbReference type="InterPro" id="IPR058353">
    <property type="entry name" value="DUF8040"/>
</dbReference>
<keyword evidence="3" id="KW-1185">Reference proteome</keyword>
<reference evidence="2 3" key="1">
    <citation type="submission" date="2023-01" db="EMBL/GenBank/DDBJ databases">
        <authorList>
            <person name="Whitehead M."/>
        </authorList>
    </citation>
    <scope>NUCLEOTIDE SEQUENCE [LARGE SCALE GENOMIC DNA]</scope>
</reference>
<evidence type="ECO:0000259" key="1">
    <source>
        <dbReference type="Pfam" id="PF26138"/>
    </source>
</evidence>
<dbReference type="Proteomes" id="UP001160148">
    <property type="component" value="Unassembled WGS sequence"/>
</dbReference>
<dbReference type="Pfam" id="PF26138">
    <property type="entry name" value="DUF8040"/>
    <property type="match status" value="1"/>
</dbReference>
<gene>
    <name evidence="2" type="ORF">MEUPH1_LOCUS15152</name>
</gene>
<organism evidence="2 3">
    <name type="scientific">Macrosiphum euphorbiae</name>
    <name type="common">potato aphid</name>
    <dbReference type="NCBI Taxonomy" id="13131"/>
    <lineage>
        <taxon>Eukaryota</taxon>
        <taxon>Metazoa</taxon>
        <taxon>Ecdysozoa</taxon>
        <taxon>Arthropoda</taxon>
        <taxon>Hexapoda</taxon>
        <taxon>Insecta</taxon>
        <taxon>Pterygota</taxon>
        <taxon>Neoptera</taxon>
        <taxon>Paraneoptera</taxon>
        <taxon>Hemiptera</taxon>
        <taxon>Sternorrhyncha</taxon>
        <taxon>Aphidomorpha</taxon>
        <taxon>Aphidoidea</taxon>
        <taxon>Aphididae</taxon>
        <taxon>Macrosiphini</taxon>
        <taxon>Macrosiphum</taxon>
    </lineage>
</organism>
<dbReference type="EMBL" id="CARXXK010000002">
    <property type="protein sequence ID" value="CAI6359774.1"/>
    <property type="molecule type" value="Genomic_DNA"/>
</dbReference>
<sequence length="180" mass="20958">MSSDEDDVILLWWWARQKKISKKRRYWVHPINLSNICSSTSVVANELHSDPDKFKTFYRMSKCNFDNLVHIVGPKIFKKDTNFRIAVPVEERILLTLRILATGCNFRALAQHFMRGETTVGKIIADTTEAIWECLQPKYLPVPSLELWKNIAARYDLLWQLPHCLGSIDGKHIPTHKKIQ</sequence>
<evidence type="ECO:0000313" key="2">
    <source>
        <dbReference type="EMBL" id="CAI6359774.1"/>
    </source>
</evidence>
<evidence type="ECO:0000313" key="3">
    <source>
        <dbReference type="Proteomes" id="UP001160148"/>
    </source>
</evidence>
<protein>
    <recommendedName>
        <fullName evidence="1">DUF8040 domain-containing protein</fullName>
    </recommendedName>
</protein>
<proteinExistence type="predicted"/>
<name>A0AAV0WUQ4_9HEMI</name>
<feature type="domain" description="DUF8040" evidence="1">
    <location>
        <begin position="38"/>
        <end position="131"/>
    </location>
</feature>
<comment type="caution">
    <text evidence="2">The sequence shown here is derived from an EMBL/GenBank/DDBJ whole genome shotgun (WGS) entry which is preliminary data.</text>
</comment>
<dbReference type="AlphaFoldDB" id="A0AAV0WUQ4"/>